<dbReference type="Gene3D" id="2.60.40.10">
    <property type="entry name" value="Immunoglobulins"/>
    <property type="match status" value="1"/>
</dbReference>
<evidence type="ECO:0000259" key="2">
    <source>
        <dbReference type="Pfam" id="PF18370"/>
    </source>
</evidence>
<dbReference type="CDD" id="cd10318">
    <property type="entry name" value="RGL11"/>
    <property type="match status" value="1"/>
</dbReference>
<dbReference type="GO" id="GO:0016829">
    <property type="term" value="F:lyase activity"/>
    <property type="evidence" value="ECO:0007669"/>
    <property type="project" value="UniProtKB-KW"/>
</dbReference>
<name>A0A2T5C674_9BACT</name>
<dbReference type="EMBL" id="QAAD01000001">
    <property type="protein sequence ID" value="PTN10451.1"/>
    <property type="molecule type" value="Genomic_DNA"/>
</dbReference>
<dbReference type="PANTHER" id="PTHR43118:SF1">
    <property type="entry name" value="RHAMNOGALACTURONAN LYASE (EUROFUNG)"/>
    <property type="match status" value="1"/>
</dbReference>
<dbReference type="InterPro" id="IPR049366">
    <property type="entry name" value="RGL11_C"/>
</dbReference>
<dbReference type="Pfam" id="PF18370">
    <property type="entry name" value="RGI_lyase"/>
    <property type="match status" value="1"/>
</dbReference>
<dbReference type="OrthoDB" id="9802318at2"/>
<dbReference type="InterPro" id="IPR013783">
    <property type="entry name" value="Ig-like_fold"/>
</dbReference>
<keyword evidence="4" id="KW-0456">Lyase</keyword>
<keyword evidence="5" id="KW-1185">Reference proteome</keyword>
<dbReference type="InterPro" id="IPR034641">
    <property type="entry name" value="RGL11"/>
</dbReference>
<accession>A0A2T5C674</accession>
<dbReference type="InterPro" id="IPR041624">
    <property type="entry name" value="RGI_lyase"/>
</dbReference>
<dbReference type="AlphaFoldDB" id="A0A2T5C674"/>
<dbReference type="Pfam" id="PF21348">
    <property type="entry name" value="RGL11_C"/>
    <property type="match status" value="1"/>
</dbReference>
<protein>
    <submittedName>
        <fullName evidence="4">Rhamnogalacturonan endolyase</fullName>
    </submittedName>
</protein>
<evidence type="ECO:0000259" key="3">
    <source>
        <dbReference type="Pfam" id="PF21348"/>
    </source>
</evidence>
<dbReference type="RefSeq" id="WP_107820553.1">
    <property type="nucleotide sequence ID" value="NZ_OY782574.1"/>
</dbReference>
<comment type="caution">
    <text evidence="4">The sequence shown here is derived from an EMBL/GenBank/DDBJ whole genome shotgun (WGS) entry which is preliminary data.</text>
</comment>
<organism evidence="4 5">
    <name type="scientific">Mangrovibacterium marinum</name>
    <dbReference type="NCBI Taxonomy" id="1639118"/>
    <lineage>
        <taxon>Bacteria</taxon>
        <taxon>Pseudomonadati</taxon>
        <taxon>Bacteroidota</taxon>
        <taxon>Bacteroidia</taxon>
        <taxon>Marinilabiliales</taxon>
        <taxon>Prolixibacteraceae</taxon>
        <taxon>Mangrovibacterium</taxon>
    </lineage>
</organism>
<feature type="domain" description="Rhamnogalacturonan I lyase beta-sheet" evidence="2">
    <location>
        <begin position="21"/>
        <end position="105"/>
    </location>
</feature>
<sequence>MKQLLTILLFVVGLTTTQAQRQMEFLSRGLVAVQAGQDSVFVSWRLLASDDENTTFNLYRQIGNNKPVQINEQPIDKATSYLDVAKLPDTKITYSLNAAVNGRENIHDCKFTLNKSSEGKAYFTVPLQTPPGYSPGDASAADLDGDGDYELVIHTTGKGHDNSHNGPTDPPIFQAYKLDGTLLWTINLGKNIREGSHYTQFLVYDFDGDGRAEVVMKTADGSVDGMGKTIGDSKADHRNELGHILEGPEYLTVFDGMTGAELATVPYEPRRHPTKADPTPQDLAKVWGDGRGNRSERYLACVAYLDGIHPSIVMCRGYYTRVTLAAFDWQGGKLTNRWLFDSDDGTPGNSAFHGQGNHSVSVGDLDGDGCDEIVYGAAVIDNDGKGLYSTGLGHADALHFSDLDPTHPGLEVFNIQERFDDAGMNFRDAKTGEILWKVASVHAAESGGDKGEGPGRGVAFNVDPRYPGNECWAFGAGIDGMWNAQGKKISETTPRSCNFAVWWDGDLLRELLDRNRVMKWDWKNEQLVTLLEADGCWSNNGTKSTPVLSADLFGDWREEVILRTRDNQSLRIYTTTIPTTHRFVTLMQDPIYRLSIAWQNVGYNQPPHPGFYIGDEMKAPEKTNFKLVKYQRDESGNRGN</sequence>
<proteinExistence type="predicted"/>
<dbReference type="PANTHER" id="PTHR43118">
    <property type="entry name" value="RHAMNOGALACTURONAN LYASE (EUROFUNG)"/>
    <property type="match status" value="1"/>
</dbReference>
<evidence type="ECO:0000313" key="4">
    <source>
        <dbReference type="EMBL" id="PTN10451.1"/>
    </source>
</evidence>
<dbReference type="SUPFAM" id="SSF69318">
    <property type="entry name" value="Integrin alpha N-terminal domain"/>
    <property type="match status" value="1"/>
</dbReference>
<dbReference type="InterPro" id="IPR028994">
    <property type="entry name" value="Integrin_alpha_N"/>
</dbReference>
<evidence type="ECO:0000256" key="1">
    <source>
        <dbReference type="SAM" id="MobiDB-lite"/>
    </source>
</evidence>
<reference evidence="4 5" key="1">
    <citation type="submission" date="2018-04" db="EMBL/GenBank/DDBJ databases">
        <title>Genomic Encyclopedia of Archaeal and Bacterial Type Strains, Phase II (KMG-II): from individual species to whole genera.</title>
        <authorList>
            <person name="Goeker M."/>
        </authorList>
    </citation>
    <scope>NUCLEOTIDE SEQUENCE [LARGE SCALE GENOMIC DNA]</scope>
    <source>
        <strain evidence="4 5">DSM 28823</strain>
    </source>
</reference>
<gene>
    <name evidence="4" type="ORF">C8N47_10199</name>
</gene>
<feature type="domain" description="Rhamnogalacturonan lyase family 11 C-terminal" evidence="3">
    <location>
        <begin position="132"/>
        <end position="622"/>
    </location>
</feature>
<dbReference type="Proteomes" id="UP000243525">
    <property type="component" value="Unassembled WGS sequence"/>
</dbReference>
<evidence type="ECO:0000313" key="5">
    <source>
        <dbReference type="Proteomes" id="UP000243525"/>
    </source>
</evidence>
<feature type="region of interest" description="Disordered" evidence="1">
    <location>
        <begin position="269"/>
        <end position="288"/>
    </location>
</feature>